<name>A0A3S5CQZ2_9PLAT</name>
<dbReference type="AlphaFoldDB" id="A0A3S5CQZ2"/>
<organism evidence="2 3">
    <name type="scientific">Protopolystoma xenopodis</name>
    <dbReference type="NCBI Taxonomy" id="117903"/>
    <lineage>
        <taxon>Eukaryota</taxon>
        <taxon>Metazoa</taxon>
        <taxon>Spiralia</taxon>
        <taxon>Lophotrochozoa</taxon>
        <taxon>Platyhelminthes</taxon>
        <taxon>Monogenea</taxon>
        <taxon>Polyopisthocotylea</taxon>
        <taxon>Polystomatidea</taxon>
        <taxon>Polystomatidae</taxon>
        <taxon>Protopolystoma</taxon>
    </lineage>
</organism>
<comment type="caution">
    <text evidence="2">The sequence shown here is derived from an EMBL/GenBank/DDBJ whole genome shotgun (WGS) entry which is preliminary data.</text>
</comment>
<gene>
    <name evidence="2" type="ORF">PXEA_LOCUS34413</name>
</gene>
<dbReference type="OrthoDB" id="6285173at2759"/>
<dbReference type="Proteomes" id="UP000784294">
    <property type="component" value="Unassembled WGS sequence"/>
</dbReference>
<dbReference type="EMBL" id="CAAALY010267287">
    <property type="protein sequence ID" value="VEL40973.1"/>
    <property type="molecule type" value="Genomic_DNA"/>
</dbReference>
<proteinExistence type="predicted"/>
<reference evidence="2" key="1">
    <citation type="submission" date="2018-11" db="EMBL/GenBank/DDBJ databases">
        <authorList>
            <consortium name="Pathogen Informatics"/>
        </authorList>
    </citation>
    <scope>NUCLEOTIDE SEQUENCE</scope>
</reference>
<evidence type="ECO:0000313" key="2">
    <source>
        <dbReference type="EMBL" id="VEL40973.1"/>
    </source>
</evidence>
<protein>
    <submittedName>
        <fullName evidence="2">Uncharacterized protein</fullName>
    </submittedName>
</protein>
<accession>A0A3S5CQZ2</accession>
<feature type="compositionally biased region" description="Polar residues" evidence="1">
    <location>
        <begin position="1"/>
        <end position="12"/>
    </location>
</feature>
<keyword evidence="3" id="KW-1185">Reference proteome</keyword>
<evidence type="ECO:0000256" key="1">
    <source>
        <dbReference type="SAM" id="MobiDB-lite"/>
    </source>
</evidence>
<sequence length="240" mass="24808">MNAVLMSTTGPSQPAGIAYPNQSQNSQFIFPSLQQQQQQQLQLQQQQQQQQLTQFVSGGQEPLTQRPSQASIVSSDCMNSVNGRPGGTGPVTGHDPEQAGSGFIGSGVGLHQNTQRPAGAATLVEAEAAIAALTAAMEGQDEPAPVQPMRPPATVAQGGFPCNTPPITPAATVTAITTTTTTTTSSLGERPPPGYDEAVGLLKFKLSEPPALPPRNGAVLSADQACISLAERYGLPVAEI</sequence>
<feature type="region of interest" description="Disordered" evidence="1">
    <location>
        <begin position="1"/>
        <end position="23"/>
    </location>
</feature>
<evidence type="ECO:0000313" key="3">
    <source>
        <dbReference type="Proteomes" id="UP000784294"/>
    </source>
</evidence>